<dbReference type="KEGG" id="tcd:AAIA72_04795"/>
<evidence type="ECO:0008006" key="4">
    <source>
        <dbReference type="Google" id="ProtNLM"/>
    </source>
</evidence>
<feature type="compositionally biased region" description="Pro residues" evidence="1">
    <location>
        <begin position="251"/>
        <end position="261"/>
    </location>
</feature>
<dbReference type="AlphaFoldDB" id="A0AB39UZ36"/>
<reference evidence="3" key="1">
    <citation type="submission" date="2024-05" db="EMBL/GenBank/DDBJ databases">
        <title>Genome sequencing of novel strain.</title>
        <authorList>
            <person name="Ganbat D."/>
            <person name="Ganbat S."/>
            <person name="Lee S.-J."/>
        </authorList>
    </citation>
    <scope>NUCLEOTIDE SEQUENCE</scope>
    <source>
        <strain evidence="3">SMD15-11</strain>
    </source>
</reference>
<evidence type="ECO:0000313" key="3">
    <source>
        <dbReference type="EMBL" id="XDT73293.1"/>
    </source>
</evidence>
<evidence type="ECO:0000256" key="2">
    <source>
        <dbReference type="SAM" id="SignalP"/>
    </source>
</evidence>
<organism evidence="3">
    <name type="scientific">Thermohahella caldifontis</name>
    <dbReference type="NCBI Taxonomy" id="3142973"/>
    <lineage>
        <taxon>Bacteria</taxon>
        <taxon>Pseudomonadati</taxon>
        <taxon>Pseudomonadota</taxon>
        <taxon>Gammaproteobacteria</taxon>
        <taxon>Oceanospirillales</taxon>
        <taxon>Hahellaceae</taxon>
        <taxon>Thermohahella</taxon>
    </lineage>
</organism>
<feature type="signal peptide" evidence="2">
    <location>
        <begin position="1"/>
        <end position="21"/>
    </location>
</feature>
<accession>A0AB39UZ36</accession>
<feature type="region of interest" description="Disordered" evidence="1">
    <location>
        <begin position="231"/>
        <end position="261"/>
    </location>
</feature>
<gene>
    <name evidence="3" type="ORF">AAIA72_04795</name>
</gene>
<name>A0AB39UZ36_9GAMM</name>
<dbReference type="RefSeq" id="WP_369602287.1">
    <property type="nucleotide sequence ID" value="NZ_CP154858.1"/>
</dbReference>
<sequence>MTLKNALFALFLLTVSGLSPAAPGSDDLRAYRLNLILFEHLSENSDEQVPLRDHPVKPAFDRVILPDTPLMENQIQINEDTEFDLADSLIRLQRSRRYRVLWSGSVTLVMLPDTEHHLSLTGPLNAQGIPQFEAVVDFRRSLYLHAGVTLNVPQWSPWSHVLLDTVLPPDRSVRRNGYPPYPAPLPDIENRDRQLTGWITLEQAQRLKIGVTTYYDHPRYSALVRVERAELPSPEQVPEAGTRGDVVRPLSAPPVPLSAQP</sequence>
<feature type="chain" id="PRO_5044322638" description="Peptidoglycan-binding protein CsiV" evidence="2">
    <location>
        <begin position="22"/>
        <end position="261"/>
    </location>
</feature>
<proteinExistence type="predicted"/>
<evidence type="ECO:0000256" key="1">
    <source>
        <dbReference type="SAM" id="MobiDB-lite"/>
    </source>
</evidence>
<protein>
    <recommendedName>
        <fullName evidence="4">Peptidoglycan-binding protein CsiV</fullName>
    </recommendedName>
</protein>
<dbReference type="EMBL" id="CP154858">
    <property type="protein sequence ID" value="XDT73293.1"/>
    <property type="molecule type" value="Genomic_DNA"/>
</dbReference>
<keyword evidence="2" id="KW-0732">Signal</keyword>